<comment type="caution">
    <text evidence="1">The sequence shown here is derived from an EMBL/GenBank/DDBJ whole genome shotgun (WGS) entry which is preliminary data.</text>
</comment>
<dbReference type="EMBL" id="RDQH01000343">
    <property type="protein sequence ID" value="RXH68258.1"/>
    <property type="molecule type" value="Genomic_DNA"/>
</dbReference>
<reference evidence="1 2" key="1">
    <citation type="submission" date="2018-10" db="EMBL/GenBank/DDBJ databases">
        <title>A high-quality apple genome assembly.</title>
        <authorList>
            <person name="Hu J."/>
        </authorList>
    </citation>
    <scope>NUCLEOTIDE SEQUENCE [LARGE SCALE GENOMIC DNA]</scope>
    <source>
        <strain evidence="2">cv. HFTH1</strain>
        <tissue evidence="1">Young leaf</tissue>
    </source>
</reference>
<organism evidence="1 2">
    <name type="scientific">Malus domestica</name>
    <name type="common">Apple</name>
    <name type="synonym">Pyrus malus</name>
    <dbReference type="NCBI Taxonomy" id="3750"/>
    <lineage>
        <taxon>Eukaryota</taxon>
        <taxon>Viridiplantae</taxon>
        <taxon>Streptophyta</taxon>
        <taxon>Embryophyta</taxon>
        <taxon>Tracheophyta</taxon>
        <taxon>Spermatophyta</taxon>
        <taxon>Magnoliopsida</taxon>
        <taxon>eudicotyledons</taxon>
        <taxon>Gunneridae</taxon>
        <taxon>Pentapetalae</taxon>
        <taxon>rosids</taxon>
        <taxon>fabids</taxon>
        <taxon>Rosales</taxon>
        <taxon>Rosaceae</taxon>
        <taxon>Amygdaloideae</taxon>
        <taxon>Maleae</taxon>
        <taxon>Malus</taxon>
    </lineage>
</organism>
<sequence length="190" mass="21737">MFWFGSPLHLDSLAILGSDYGECWKNACPRVHDMDANDEFLQEFVFGVWRIWKVRNDMVFRGTMWNPTKALELWRGQVSEFRDVMVKIDNQGPWHPGSIMSARGVQGGWKKPKFGTLKLRWCLELKDKFLANPPAKIFLASPLVPREGNLAAHEVASFATKHGGEFLWDEIGPDFLFNILAANVNLAIRF</sequence>
<evidence type="ECO:0000313" key="1">
    <source>
        <dbReference type="EMBL" id="RXH68258.1"/>
    </source>
</evidence>
<gene>
    <name evidence="1" type="ORF">DVH24_028405</name>
</gene>
<protein>
    <submittedName>
        <fullName evidence="1">Uncharacterized protein</fullName>
    </submittedName>
</protein>
<dbReference type="AlphaFoldDB" id="A0A498H9X7"/>
<name>A0A498H9X7_MALDO</name>
<evidence type="ECO:0000313" key="2">
    <source>
        <dbReference type="Proteomes" id="UP000290289"/>
    </source>
</evidence>
<keyword evidence="2" id="KW-1185">Reference proteome</keyword>
<dbReference type="Proteomes" id="UP000290289">
    <property type="component" value="Chromosome 17"/>
</dbReference>
<accession>A0A498H9X7</accession>
<proteinExistence type="predicted"/>